<accession>A0ABS3RQ35</accession>
<reference evidence="1 2" key="1">
    <citation type="submission" date="2021-03" db="EMBL/GenBank/DDBJ databases">
        <title>Actinomadura violae sp. nov., isolated from lichen in Thailand.</title>
        <authorList>
            <person name="Kanchanasin P."/>
            <person name="Saeng-In P."/>
            <person name="Phongsopitanun W."/>
            <person name="Yuki M."/>
            <person name="Kudo T."/>
            <person name="Ohkuma M."/>
            <person name="Tanasupawat S."/>
        </authorList>
    </citation>
    <scope>NUCLEOTIDE SEQUENCE [LARGE SCALE GENOMIC DNA]</scope>
    <source>
        <strain evidence="1 2">LCR2-06</strain>
    </source>
</reference>
<proteinExistence type="predicted"/>
<dbReference type="EMBL" id="JAGEPF010000008">
    <property type="protein sequence ID" value="MBO2458854.1"/>
    <property type="molecule type" value="Genomic_DNA"/>
</dbReference>
<organism evidence="1 2">
    <name type="scientific">Actinomadura violacea</name>
    <dbReference type="NCBI Taxonomy" id="2819934"/>
    <lineage>
        <taxon>Bacteria</taxon>
        <taxon>Bacillati</taxon>
        <taxon>Actinomycetota</taxon>
        <taxon>Actinomycetes</taxon>
        <taxon>Streptosporangiales</taxon>
        <taxon>Thermomonosporaceae</taxon>
        <taxon>Actinomadura</taxon>
    </lineage>
</organism>
<sequence>MGRTRTLAVLTAVLALACCPGCGGGGGPRSAAGRSPLPGAVAVAALSFVPPAGMARITPRQRGVALELSRGAVAADPGRRVPPPGVQVFQEGRDLGGVALRAELIEDMIKGGSPDARTTGRAVRVPGATEAAVLETTYPQVPSKQLDVVIGTPSGPQYDIRYGGETSAYDEAAARRIIATARVSEAA</sequence>
<comment type="caution">
    <text evidence="1">The sequence shown here is derived from an EMBL/GenBank/DDBJ whole genome shotgun (WGS) entry which is preliminary data.</text>
</comment>
<dbReference type="Proteomes" id="UP000680206">
    <property type="component" value="Unassembled WGS sequence"/>
</dbReference>
<dbReference type="RefSeq" id="WP_208241056.1">
    <property type="nucleotide sequence ID" value="NZ_JAGEPF010000008.1"/>
</dbReference>
<keyword evidence="2" id="KW-1185">Reference proteome</keyword>
<evidence type="ECO:0000313" key="2">
    <source>
        <dbReference type="Proteomes" id="UP000680206"/>
    </source>
</evidence>
<dbReference type="PROSITE" id="PS51257">
    <property type="entry name" value="PROKAR_LIPOPROTEIN"/>
    <property type="match status" value="1"/>
</dbReference>
<protein>
    <recommendedName>
        <fullName evidence="3">Lipoprotein</fullName>
    </recommendedName>
</protein>
<name>A0ABS3RQ35_9ACTN</name>
<gene>
    <name evidence="1" type="ORF">J4709_14840</name>
</gene>
<evidence type="ECO:0008006" key="3">
    <source>
        <dbReference type="Google" id="ProtNLM"/>
    </source>
</evidence>
<evidence type="ECO:0000313" key="1">
    <source>
        <dbReference type="EMBL" id="MBO2458854.1"/>
    </source>
</evidence>